<dbReference type="PANTHER" id="PTHR42985:SF40">
    <property type="entry name" value="LD47995P-RELATED"/>
    <property type="match status" value="1"/>
</dbReference>
<feature type="transmembrane region" description="Helical" evidence="11">
    <location>
        <begin position="725"/>
        <end position="747"/>
    </location>
</feature>
<dbReference type="Pfam" id="PF24681">
    <property type="entry name" value="Kelch_KLHDC2_KLHL20_DRC7"/>
    <property type="match status" value="1"/>
</dbReference>
<accession>A0A3N4MHI7</accession>
<proteinExistence type="inferred from homology"/>
<evidence type="ECO:0000256" key="11">
    <source>
        <dbReference type="SAM" id="Phobius"/>
    </source>
</evidence>
<dbReference type="NCBIfam" id="TIGR00813">
    <property type="entry name" value="sss"/>
    <property type="match status" value="1"/>
</dbReference>
<feature type="transmembrane region" description="Helical" evidence="11">
    <location>
        <begin position="530"/>
        <end position="553"/>
    </location>
</feature>
<dbReference type="GO" id="GO:0005886">
    <property type="term" value="C:plasma membrane"/>
    <property type="evidence" value="ECO:0007669"/>
    <property type="project" value="UniProtKB-SubCell"/>
</dbReference>
<dbReference type="Gene3D" id="2.120.10.80">
    <property type="entry name" value="Kelch-type beta propeller"/>
    <property type="match status" value="1"/>
</dbReference>
<dbReference type="SMART" id="SM00612">
    <property type="entry name" value="Kelch"/>
    <property type="match status" value="3"/>
</dbReference>
<dbReference type="PANTHER" id="PTHR42985">
    <property type="entry name" value="SODIUM-COUPLED MONOCARBOXYLATE TRANSPORTER"/>
    <property type="match status" value="1"/>
</dbReference>
<dbReference type="OrthoDB" id="9803597at2"/>
<dbReference type="InterPro" id="IPR015915">
    <property type="entry name" value="Kelch-typ_b-propeller"/>
</dbReference>
<evidence type="ECO:0000256" key="3">
    <source>
        <dbReference type="ARBA" id="ARBA00022448"/>
    </source>
</evidence>
<feature type="transmembrane region" description="Helical" evidence="11">
    <location>
        <begin position="581"/>
        <end position="603"/>
    </location>
</feature>
<keyword evidence="5 11" id="KW-0812">Transmembrane</keyword>
<feature type="transmembrane region" description="Helical" evidence="11">
    <location>
        <begin position="759"/>
        <end position="776"/>
    </location>
</feature>
<evidence type="ECO:0000256" key="10">
    <source>
        <dbReference type="ARBA" id="ARBA00023201"/>
    </source>
</evidence>
<dbReference type="EMBL" id="RMBX01000005">
    <property type="protein sequence ID" value="RPD41217.1"/>
    <property type="molecule type" value="Genomic_DNA"/>
</dbReference>
<feature type="transmembrane region" description="Helical" evidence="11">
    <location>
        <begin position="469"/>
        <end position="492"/>
    </location>
</feature>
<dbReference type="GO" id="GO:0006814">
    <property type="term" value="P:sodium ion transport"/>
    <property type="evidence" value="ECO:0007669"/>
    <property type="project" value="UniProtKB-KW"/>
</dbReference>
<dbReference type="AlphaFoldDB" id="A0A3N4MHI7"/>
<evidence type="ECO:0000256" key="12">
    <source>
        <dbReference type="SAM" id="SignalP"/>
    </source>
</evidence>
<keyword evidence="4" id="KW-1003">Cell membrane</keyword>
<keyword evidence="9 11" id="KW-0472">Membrane</keyword>
<dbReference type="Pfam" id="PF00474">
    <property type="entry name" value="SSF"/>
    <property type="match status" value="1"/>
</dbReference>
<feature type="transmembrane region" description="Helical" evidence="11">
    <location>
        <begin position="624"/>
        <end position="649"/>
    </location>
</feature>
<feature type="transmembrane region" description="Helical" evidence="11">
    <location>
        <begin position="805"/>
        <end position="829"/>
    </location>
</feature>
<sequence>MQRYLKKYLLVLCVVPCMIIPAKATAQGLSWDKSGDLPVKEGLSHAIAGVSNGALIIAGGNNFDRPILEGGQKVVYDRIYVAKDENTKEWIEAGRLPAPVANAAVVSLDGGLLVLGGTDGKTTSDRVFFLKWTPSSGSVGIDTIFPRLPMALASLSAARIGHHIYIAGGQDGNNNPQQLFWRLDLSPESNRQWQSLPAWPGAARFGAAMTAQSNGEYDCLYFFGGKGAAGYLKDAFSYDTRRNKWKPVEALPRAAFYSSLIPIGQTHILLFSGSDGHDAERAVELQGNYHMTKEVLAYHTITNTWTTFSHMPAGVAGAAVVRWNSRLLLAGGELRPGVRTSQIQAATLQASQQKSKFGWIDYSTLVLYLVGLGLMSFYFSKKKQSSGDYLLGSKNIPYWAAGISIMATQVSAIGFMSIPAKAYAVNWAYFAGVFTWFIAVPVVTRAYIPFIRKINVASAYHYLEERFNSGARLFAASVFVLFQLARMGLVLYLPSLALSAVTPLDTITCILIMGVLSTAYTVVGGIEAVIWIEVAQAILLFGGAIVCIVLAIAGLKGGLGDFFTQGIADHKFSLGEANWDFASSSLLVILVGNIFIRLGNLTSDQAVVQRYMTTSSLKQAQRSVWADVAVSIPWALVVYGLGTALYIYYKQHPDQLNPGIASDGILPMFIAQRAPVGLSGLIIAAIFAASMSTLEGSIHSVATIFTTDFYGRFKKNITQKQTARVAKIATVILGAFATGLSLVLVFMDVNSILDVFQEITGLFIGASTALFMLGIFTRKANATGALIGAVSSGLILYLVKTMTPLSFWLYSAIGFLSCYIIGYIASCIFPGRRGLQGLTYYSINDHLKEKEK</sequence>
<dbReference type="Proteomes" id="UP000279089">
    <property type="component" value="Unassembled WGS sequence"/>
</dbReference>
<feature type="transmembrane region" description="Helical" evidence="11">
    <location>
        <begin position="399"/>
        <end position="420"/>
    </location>
</feature>
<evidence type="ECO:0000313" key="13">
    <source>
        <dbReference type="EMBL" id="RPD41217.1"/>
    </source>
</evidence>
<dbReference type="Gene3D" id="1.20.1730.10">
    <property type="entry name" value="Sodium/glucose cotransporter"/>
    <property type="match status" value="1"/>
</dbReference>
<evidence type="ECO:0000256" key="6">
    <source>
        <dbReference type="ARBA" id="ARBA00022989"/>
    </source>
</evidence>
<evidence type="ECO:0000256" key="2">
    <source>
        <dbReference type="ARBA" id="ARBA00006434"/>
    </source>
</evidence>
<comment type="similarity">
    <text evidence="2">Belongs to the sodium:solute symporter (SSF) (TC 2.A.21) family.</text>
</comment>
<evidence type="ECO:0000256" key="9">
    <source>
        <dbReference type="ARBA" id="ARBA00023136"/>
    </source>
</evidence>
<evidence type="ECO:0000313" key="14">
    <source>
        <dbReference type="Proteomes" id="UP000279089"/>
    </source>
</evidence>
<dbReference type="InterPro" id="IPR006652">
    <property type="entry name" value="Kelch_1"/>
</dbReference>
<gene>
    <name evidence="13" type="ORF">EG028_11090</name>
</gene>
<name>A0A3N4MHI7_9BACT</name>
<feature type="transmembrane region" description="Helical" evidence="11">
    <location>
        <begin position="426"/>
        <end position="448"/>
    </location>
</feature>
<keyword evidence="10" id="KW-0739">Sodium transport</keyword>
<keyword evidence="6 11" id="KW-1133">Transmembrane helix</keyword>
<evidence type="ECO:0000256" key="8">
    <source>
        <dbReference type="ARBA" id="ARBA00023065"/>
    </source>
</evidence>
<keyword evidence="7" id="KW-0915">Sodium</keyword>
<dbReference type="InterPro" id="IPR001734">
    <property type="entry name" value="Na/solute_symporter"/>
</dbReference>
<feature type="transmembrane region" description="Helical" evidence="11">
    <location>
        <begin position="504"/>
        <end position="523"/>
    </location>
</feature>
<evidence type="ECO:0000256" key="7">
    <source>
        <dbReference type="ARBA" id="ARBA00023053"/>
    </source>
</evidence>
<dbReference type="SUPFAM" id="SSF117281">
    <property type="entry name" value="Kelch motif"/>
    <property type="match status" value="1"/>
</dbReference>
<dbReference type="InterPro" id="IPR051163">
    <property type="entry name" value="Sodium:Solute_Symporter_SSF"/>
</dbReference>
<feature type="transmembrane region" description="Helical" evidence="11">
    <location>
        <begin position="669"/>
        <end position="689"/>
    </location>
</feature>
<keyword evidence="3" id="KW-0813">Transport</keyword>
<comment type="caution">
    <text evidence="13">The sequence shown here is derived from an EMBL/GenBank/DDBJ whole genome shotgun (WGS) entry which is preliminary data.</text>
</comment>
<organism evidence="13 14">
    <name type="scientific">Chitinophaga barathri</name>
    <dbReference type="NCBI Taxonomy" id="1647451"/>
    <lineage>
        <taxon>Bacteria</taxon>
        <taxon>Pseudomonadati</taxon>
        <taxon>Bacteroidota</taxon>
        <taxon>Chitinophagia</taxon>
        <taxon>Chitinophagales</taxon>
        <taxon>Chitinophagaceae</taxon>
        <taxon>Chitinophaga</taxon>
    </lineage>
</organism>
<protein>
    <recommendedName>
        <fullName evidence="15">Sodium:solute symporter</fullName>
    </recommendedName>
</protein>
<feature type="transmembrane region" description="Helical" evidence="11">
    <location>
        <begin position="783"/>
        <end position="799"/>
    </location>
</feature>
<evidence type="ECO:0000256" key="5">
    <source>
        <dbReference type="ARBA" id="ARBA00022692"/>
    </source>
</evidence>
<feature type="chain" id="PRO_5018148607" description="Sodium:solute symporter" evidence="12">
    <location>
        <begin position="27"/>
        <end position="852"/>
    </location>
</feature>
<comment type="subcellular location">
    <subcellularLocation>
        <location evidence="1">Cell membrane</location>
        <topology evidence="1">Multi-pass membrane protein</topology>
    </subcellularLocation>
</comment>
<evidence type="ECO:0008006" key="15">
    <source>
        <dbReference type="Google" id="ProtNLM"/>
    </source>
</evidence>
<feature type="transmembrane region" description="Helical" evidence="11">
    <location>
        <begin position="359"/>
        <end position="379"/>
    </location>
</feature>
<evidence type="ECO:0000256" key="1">
    <source>
        <dbReference type="ARBA" id="ARBA00004651"/>
    </source>
</evidence>
<dbReference type="CDD" id="cd11495">
    <property type="entry name" value="SLC5sbd_NIS-like_u3"/>
    <property type="match status" value="1"/>
</dbReference>
<dbReference type="InterPro" id="IPR038377">
    <property type="entry name" value="Na/Glc_symporter_sf"/>
</dbReference>
<evidence type="ECO:0000256" key="4">
    <source>
        <dbReference type="ARBA" id="ARBA00022475"/>
    </source>
</evidence>
<dbReference type="GO" id="GO:0015293">
    <property type="term" value="F:symporter activity"/>
    <property type="evidence" value="ECO:0007669"/>
    <property type="project" value="TreeGrafter"/>
</dbReference>
<reference evidence="14" key="1">
    <citation type="submission" date="2018-11" db="EMBL/GenBank/DDBJ databases">
        <title>Chitinophaga lutea sp.nov., isolate from arsenic contaminated soil.</title>
        <authorList>
            <person name="Zong Y."/>
        </authorList>
    </citation>
    <scope>NUCLEOTIDE SEQUENCE [LARGE SCALE GENOMIC DNA]</scope>
    <source>
        <strain evidence="14">YLT18</strain>
    </source>
</reference>
<keyword evidence="12" id="KW-0732">Signal</keyword>
<keyword evidence="14" id="KW-1185">Reference proteome</keyword>
<keyword evidence="8" id="KW-0406">Ion transport</keyword>
<feature type="signal peptide" evidence="12">
    <location>
        <begin position="1"/>
        <end position="26"/>
    </location>
</feature>
<dbReference type="PROSITE" id="PS50283">
    <property type="entry name" value="NA_SOLUT_SYMP_3"/>
    <property type="match status" value="1"/>
</dbReference>